<comment type="caution">
    <text evidence="1">The sequence shown here is derived from an EMBL/GenBank/DDBJ whole genome shotgun (WGS) entry which is preliminary data.</text>
</comment>
<gene>
    <name evidence="1" type="ORF">NM688_g2412</name>
</gene>
<protein>
    <submittedName>
        <fullName evidence="1">Uncharacterized protein</fullName>
    </submittedName>
</protein>
<organism evidence="1 2">
    <name type="scientific">Phlebia brevispora</name>
    <dbReference type="NCBI Taxonomy" id="194682"/>
    <lineage>
        <taxon>Eukaryota</taxon>
        <taxon>Fungi</taxon>
        <taxon>Dikarya</taxon>
        <taxon>Basidiomycota</taxon>
        <taxon>Agaricomycotina</taxon>
        <taxon>Agaricomycetes</taxon>
        <taxon>Polyporales</taxon>
        <taxon>Meruliaceae</taxon>
        <taxon>Phlebia</taxon>
    </lineage>
</organism>
<name>A0ACC1T8J8_9APHY</name>
<evidence type="ECO:0000313" key="1">
    <source>
        <dbReference type="EMBL" id="KAJ3555731.1"/>
    </source>
</evidence>
<sequence length="86" mass="9236">MQYALVFAVAASFFGLAAAQTPGCFAVCIETAVTQFPGTCEINDLVCQCNDDYFNHVMTNCLAADCANYDLGTLAWQQVCADDSSF</sequence>
<reference evidence="1" key="1">
    <citation type="submission" date="2022-07" db="EMBL/GenBank/DDBJ databases">
        <title>Genome Sequence of Phlebia brevispora.</title>
        <authorList>
            <person name="Buettner E."/>
        </authorList>
    </citation>
    <scope>NUCLEOTIDE SEQUENCE</scope>
    <source>
        <strain evidence="1">MPL23</strain>
    </source>
</reference>
<dbReference type="EMBL" id="JANHOG010000303">
    <property type="protein sequence ID" value="KAJ3555731.1"/>
    <property type="molecule type" value="Genomic_DNA"/>
</dbReference>
<keyword evidence="2" id="KW-1185">Reference proteome</keyword>
<dbReference type="Proteomes" id="UP001148662">
    <property type="component" value="Unassembled WGS sequence"/>
</dbReference>
<proteinExistence type="predicted"/>
<evidence type="ECO:0000313" key="2">
    <source>
        <dbReference type="Proteomes" id="UP001148662"/>
    </source>
</evidence>
<accession>A0ACC1T8J8</accession>